<gene>
    <name evidence="3" type="ORF">RSSSTS7063_00755</name>
</gene>
<sequence>MDVIITMAGLGSRFRKAGYNCPKYMIEAKGKTLFDWSMDSLVGYNKNVDRYVFVVRAEDHAEEFIKKHCATYGIHDVKIVELNHMTDGQATTCMLAIPYCDENSSIMVYNIDTYVEPNEMKYEDISGDGHIPCFHAEGEHWSFAKLNDDGKVVEVREKKRISDNCTLGAYYFSSAKLYKELYEEYYADESHLEKNEKYIAPLYNFMIEKGMPVTISIVDAKKVHVLGTPEELQVFLQEN</sequence>
<dbReference type="InterPro" id="IPR016873">
    <property type="entry name" value="Caps_polysacc_synth_BcbE_prd"/>
</dbReference>
<keyword evidence="1" id="KW-0808">Transferase</keyword>
<dbReference type="AlphaFoldDB" id="A0A564W5K6"/>
<dbReference type="Proteomes" id="UP000408482">
    <property type="component" value="Unassembled WGS sequence"/>
</dbReference>
<dbReference type="InterPro" id="IPR029044">
    <property type="entry name" value="Nucleotide-diphossugar_trans"/>
</dbReference>
<dbReference type="CDD" id="cd04183">
    <property type="entry name" value="GT2_BcE_like"/>
    <property type="match status" value="1"/>
</dbReference>
<dbReference type="EMBL" id="CABHNW010000139">
    <property type="protein sequence ID" value="VUX40154.1"/>
    <property type="molecule type" value="Genomic_DNA"/>
</dbReference>
<organism evidence="3 4">
    <name type="scientific">Blautia luti</name>
    <dbReference type="NCBI Taxonomy" id="89014"/>
    <lineage>
        <taxon>Bacteria</taxon>
        <taxon>Bacillati</taxon>
        <taxon>Bacillota</taxon>
        <taxon>Clostridia</taxon>
        <taxon>Lachnospirales</taxon>
        <taxon>Lachnospiraceae</taxon>
        <taxon>Blautia</taxon>
    </lineage>
</organism>
<dbReference type="RefSeq" id="WP_144094666.1">
    <property type="nucleotide sequence ID" value="NZ_CABHMX010000004.1"/>
</dbReference>
<dbReference type="InterPro" id="IPR050065">
    <property type="entry name" value="GlmU-like"/>
</dbReference>
<name>A0A564W5K6_9FIRM</name>
<accession>A0A564W5K6</accession>
<evidence type="ECO:0000256" key="1">
    <source>
        <dbReference type="ARBA" id="ARBA00022679"/>
    </source>
</evidence>
<evidence type="ECO:0000256" key="2">
    <source>
        <dbReference type="ARBA" id="ARBA00022695"/>
    </source>
</evidence>
<dbReference type="SUPFAM" id="SSF53448">
    <property type="entry name" value="Nucleotide-diphospho-sugar transferases"/>
    <property type="match status" value="1"/>
</dbReference>
<protein>
    <submittedName>
        <fullName evidence="3">Uncharacterized protein</fullName>
    </submittedName>
</protein>
<evidence type="ECO:0000313" key="3">
    <source>
        <dbReference type="EMBL" id="VUX40154.1"/>
    </source>
</evidence>
<keyword evidence="2" id="KW-0548">Nucleotidyltransferase</keyword>
<dbReference type="PANTHER" id="PTHR43584:SF8">
    <property type="entry name" value="N-ACETYLMURAMATE ALPHA-1-PHOSPHATE URIDYLYLTRANSFERASE"/>
    <property type="match status" value="1"/>
</dbReference>
<dbReference type="PANTHER" id="PTHR43584">
    <property type="entry name" value="NUCLEOTIDYL TRANSFERASE"/>
    <property type="match status" value="1"/>
</dbReference>
<keyword evidence="4" id="KW-1185">Reference proteome</keyword>
<dbReference type="PIRSF" id="PIRSF028162">
    <property type="entry name" value="BcbE_prd"/>
    <property type="match status" value="1"/>
</dbReference>
<dbReference type="GO" id="GO:0016779">
    <property type="term" value="F:nucleotidyltransferase activity"/>
    <property type="evidence" value="ECO:0007669"/>
    <property type="project" value="UniProtKB-KW"/>
</dbReference>
<evidence type="ECO:0000313" key="4">
    <source>
        <dbReference type="Proteomes" id="UP000408482"/>
    </source>
</evidence>
<dbReference type="Gene3D" id="3.90.550.10">
    <property type="entry name" value="Spore Coat Polysaccharide Biosynthesis Protein SpsA, Chain A"/>
    <property type="match status" value="1"/>
</dbReference>
<proteinExistence type="predicted"/>
<reference evidence="3 4" key="1">
    <citation type="submission" date="2019-07" db="EMBL/GenBank/DDBJ databases">
        <authorList>
            <person name="Hibberd C M."/>
            <person name="Gehrig L. J."/>
            <person name="Chang H.-W."/>
            <person name="Venkatesh S."/>
        </authorList>
    </citation>
    <scope>NUCLEOTIDE SEQUENCE [LARGE SCALE GENOMIC DNA]</scope>
    <source>
        <strain evidence="3">Blautia_luti_SSTS_Bg7063</strain>
    </source>
</reference>